<evidence type="ECO:0000256" key="10">
    <source>
        <dbReference type="ARBA" id="ARBA00023136"/>
    </source>
</evidence>
<dbReference type="PANTHER" id="PTHR31462:SF5">
    <property type="entry name" value="ENDOSOMAL_LYSOSOMAL PROTON CHANNEL TMEM175"/>
    <property type="match status" value="1"/>
</dbReference>
<comment type="subcellular location">
    <subcellularLocation>
        <location evidence="1">Membrane</location>
        <topology evidence="1">Multi-pass membrane protein</topology>
    </subcellularLocation>
</comment>
<evidence type="ECO:0000256" key="1">
    <source>
        <dbReference type="ARBA" id="ARBA00004141"/>
    </source>
</evidence>
<comment type="catalytic activity">
    <reaction evidence="12">
        <text>K(+)(in) = K(+)(out)</text>
        <dbReference type="Rhea" id="RHEA:29463"/>
        <dbReference type="ChEBI" id="CHEBI:29103"/>
    </reaction>
</comment>
<keyword evidence="11" id="KW-0407">Ion channel</keyword>
<comment type="similarity">
    <text evidence="2">Belongs to the TMEM175 family.</text>
</comment>
<protein>
    <recommendedName>
        <fullName evidence="16">DUF1211 domain-containing protein</fullName>
    </recommendedName>
</protein>
<dbReference type="PATRIC" id="fig|49547.3.peg.1891"/>
<keyword evidence="4" id="KW-0633">Potassium transport</keyword>
<keyword evidence="10 13" id="KW-0472">Membrane</keyword>
<evidence type="ECO:0000256" key="4">
    <source>
        <dbReference type="ARBA" id="ARBA00022538"/>
    </source>
</evidence>
<feature type="transmembrane region" description="Helical" evidence="13">
    <location>
        <begin position="104"/>
        <end position="124"/>
    </location>
</feature>
<dbReference type="GO" id="GO:0005267">
    <property type="term" value="F:potassium channel activity"/>
    <property type="evidence" value="ECO:0007669"/>
    <property type="project" value="UniProtKB-KW"/>
</dbReference>
<keyword evidence="5 13" id="KW-0812">Transmembrane</keyword>
<name>A0A162FIC2_9EURY</name>
<feature type="transmembrane region" description="Helical" evidence="13">
    <location>
        <begin position="41"/>
        <end position="60"/>
    </location>
</feature>
<keyword evidence="6" id="KW-0631">Potassium channel</keyword>
<evidence type="ECO:0000256" key="12">
    <source>
        <dbReference type="ARBA" id="ARBA00034430"/>
    </source>
</evidence>
<dbReference type="RefSeq" id="WP_067092556.1">
    <property type="nucleotide sequence ID" value="NZ_LWMV01000213.1"/>
</dbReference>
<keyword evidence="15" id="KW-1185">Reference proteome</keyword>
<dbReference type="AlphaFoldDB" id="A0A162FIC2"/>
<evidence type="ECO:0000256" key="13">
    <source>
        <dbReference type="SAM" id="Phobius"/>
    </source>
</evidence>
<evidence type="ECO:0000313" key="15">
    <source>
        <dbReference type="Proteomes" id="UP000077245"/>
    </source>
</evidence>
<evidence type="ECO:0000256" key="9">
    <source>
        <dbReference type="ARBA" id="ARBA00023065"/>
    </source>
</evidence>
<dbReference type="Proteomes" id="UP000077245">
    <property type="component" value="Unassembled WGS sequence"/>
</dbReference>
<evidence type="ECO:0000256" key="2">
    <source>
        <dbReference type="ARBA" id="ARBA00006920"/>
    </source>
</evidence>
<evidence type="ECO:0000256" key="3">
    <source>
        <dbReference type="ARBA" id="ARBA00022448"/>
    </source>
</evidence>
<evidence type="ECO:0000313" key="14">
    <source>
        <dbReference type="EMBL" id="KZX10420.1"/>
    </source>
</evidence>
<dbReference type="GO" id="GO:0016020">
    <property type="term" value="C:membrane"/>
    <property type="evidence" value="ECO:0007669"/>
    <property type="project" value="UniProtKB-SubCell"/>
</dbReference>
<dbReference type="EMBL" id="LWMV01000213">
    <property type="protein sequence ID" value="KZX10420.1"/>
    <property type="molecule type" value="Genomic_DNA"/>
</dbReference>
<feature type="transmembrane region" description="Helical" evidence="13">
    <location>
        <begin position="154"/>
        <end position="174"/>
    </location>
</feature>
<dbReference type="Pfam" id="PF06736">
    <property type="entry name" value="TMEM175"/>
    <property type="match status" value="1"/>
</dbReference>
<evidence type="ECO:0000256" key="8">
    <source>
        <dbReference type="ARBA" id="ARBA00022989"/>
    </source>
</evidence>
<keyword evidence="9" id="KW-0406">Ion transport</keyword>
<evidence type="ECO:0000256" key="6">
    <source>
        <dbReference type="ARBA" id="ARBA00022826"/>
    </source>
</evidence>
<dbReference type="GO" id="GO:0015252">
    <property type="term" value="F:proton channel activity"/>
    <property type="evidence" value="ECO:0007669"/>
    <property type="project" value="InterPro"/>
</dbReference>
<evidence type="ECO:0000256" key="5">
    <source>
        <dbReference type="ARBA" id="ARBA00022692"/>
    </source>
</evidence>
<feature type="transmembrane region" description="Helical" evidence="13">
    <location>
        <begin position="10"/>
        <end position="29"/>
    </location>
</feature>
<proteinExistence type="inferred from homology"/>
<evidence type="ECO:0000256" key="11">
    <source>
        <dbReference type="ARBA" id="ARBA00023303"/>
    </source>
</evidence>
<feature type="transmembrane region" description="Helical" evidence="13">
    <location>
        <begin position="81"/>
        <end position="98"/>
    </location>
</feature>
<evidence type="ECO:0000256" key="7">
    <source>
        <dbReference type="ARBA" id="ARBA00022958"/>
    </source>
</evidence>
<dbReference type="OrthoDB" id="77847at2157"/>
<keyword evidence="3" id="KW-0813">Transport</keyword>
<organism evidence="14 15">
    <name type="scientific">Methanobrevibacter curvatus</name>
    <dbReference type="NCBI Taxonomy" id="49547"/>
    <lineage>
        <taxon>Archaea</taxon>
        <taxon>Methanobacteriati</taxon>
        <taxon>Methanobacteriota</taxon>
        <taxon>Methanomada group</taxon>
        <taxon>Methanobacteria</taxon>
        <taxon>Methanobacteriales</taxon>
        <taxon>Methanobacteriaceae</taxon>
        <taxon>Methanobrevibacter</taxon>
    </lineage>
</organism>
<dbReference type="PANTHER" id="PTHR31462">
    <property type="entry name" value="ENDOSOMAL/LYSOSOMAL POTASSIUM CHANNEL TMEM175"/>
    <property type="match status" value="1"/>
</dbReference>
<keyword evidence="7" id="KW-0630">Potassium</keyword>
<sequence length="202" mass="23657">MGYSKERFDFFSDGVMAIIITIMVLEIPLTNTFKFNDLLTLLQSVIIFFASFIIVGSFWSKHNYVVNNLETVNGKIIWRNHLFLFFLALIPVFTKWVLENPNEIIPVICYDILYIVVNFSFIYLTSGVISKEKFQKIHEKHYEEREKKRNERSILHPIVMIIIVIILGIISFRFVLIPEISIALFIGFPIVSSLINLYKKKD</sequence>
<accession>A0A162FIC2</accession>
<keyword evidence="8 13" id="KW-1133">Transmembrane helix</keyword>
<dbReference type="InterPro" id="IPR010617">
    <property type="entry name" value="TMEM175-like"/>
</dbReference>
<reference evidence="14 15" key="1">
    <citation type="submission" date="2016-04" db="EMBL/GenBank/DDBJ databases">
        <title>Genome sequence of Methanobrevibacter curvatus DSM 11111.</title>
        <authorList>
            <person name="Poehlein A."/>
            <person name="Seedorf H."/>
            <person name="Daniel R."/>
        </authorList>
    </citation>
    <scope>NUCLEOTIDE SEQUENCE [LARGE SCALE GENOMIC DNA]</scope>
    <source>
        <strain evidence="14 15">DSM 11111</strain>
    </source>
</reference>
<evidence type="ECO:0008006" key="16">
    <source>
        <dbReference type="Google" id="ProtNLM"/>
    </source>
</evidence>
<comment type="caution">
    <text evidence="14">The sequence shown here is derived from an EMBL/GenBank/DDBJ whole genome shotgun (WGS) entry which is preliminary data.</text>
</comment>
<gene>
    <name evidence="14" type="ORF">MBCUR_17910</name>
</gene>
<feature type="transmembrane region" description="Helical" evidence="13">
    <location>
        <begin position="180"/>
        <end position="198"/>
    </location>
</feature>